<protein>
    <submittedName>
        <fullName evidence="1">Uncharacterized protein</fullName>
    </submittedName>
</protein>
<proteinExistence type="predicted"/>
<evidence type="ECO:0000313" key="2">
    <source>
        <dbReference type="Proteomes" id="UP000066284"/>
    </source>
</evidence>
<reference evidence="2" key="1">
    <citation type="submission" date="2015-09" db="EMBL/GenBank/DDBJ databases">
        <authorList>
            <person name="Daims H."/>
        </authorList>
    </citation>
    <scope>NUCLEOTIDE SEQUENCE [LARGE SCALE GENOMIC DNA]</scope>
</reference>
<organism evidence="1 2">
    <name type="scientific">Candidatus Nitrospira inopinata</name>
    <dbReference type="NCBI Taxonomy" id="1715989"/>
    <lineage>
        <taxon>Bacteria</taxon>
        <taxon>Pseudomonadati</taxon>
        <taxon>Nitrospirota</taxon>
        <taxon>Nitrospiria</taxon>
        <taxon>Nitrospirales</taxon>
        <taxon>Nitrospiraceae</taxon>
        <taxon>Nitrospira</taxon>
    </lineage>
</organism>
<gene>
    <name evidence="1" type="ORF">NITINOP_1212</name>
</gene>
<dbReference type="Proteomes" id="UP000066284">
    <property type="component" value="Chromosome 1"/>
</dbReference>
<dbReference type="RefSeq" id="WP_158023241.1">
    <property type="nucleotide sequence ID" value="NZ_LN885086.1"/>
</dbReference>
<accession>A0A0S4KV22</accession>
<dbReference type="EMBL" id="LN885086">
    <property type="protein sequence ID" value="CUQ66187.1"/>
    <property type="molecule type" value="Genomic_DNA"/>
</dbReference>
<dbReference type="KEGG" id="nio:NITINOP_1212"/>
<name>A0A0S4KV22_9BACT</name>
<dbReference type="AlphaFoldDB" id="A0A0S4KV22"/>
<evidence type="ECO:0000313" key="1">
    <source>
        <dbReference type="EMBL" id="CUQ66187.1"/>
    </source>
</evidence>
<dbReference type="STRING" id="1715989.NITINOP_1212"/>
<sequence length="83" mass="9004">MSAQVFGLGSDRCVIGANDRLLAAGNGLVDNARMTDDTSAMKPAPRSLMRRIEYRLIALVMAAIAFLLERAVLRSIERGEAEP</sequence>
<keyword evidence="2" id="KW-1185">Reference proteome</keyword>